<dbReference type="Proteomes" id="UP000307874">
    <property type="component" value="Unassembled WGS sequence"/>
</dbReference>
<protein>
    <submittedName>
        <fullName evidence="3">Uncharacterized protein</fullName>
    </submittedName>
</protein>
<evidence type="ECO:0000256" key="2">
    <source>
        <dbReference type="SAM" id="Phobius"/>
    </source>
</evidence>
<reference evidence="3 4" key="2">
    <citation type="submission" date="2019-06" db="EMBL/GenBank/DDBJ databases">
        <title>Martelella lutilitoris sp. nov., isolated from a tidal mudflat.</title>
        <authorList>
            <person name="Kim Y.-J."/>
        </authorList>
    </citation>
    <scope>NUCLEOTIDE SEQUENCE [LARGE SCALE GENOMIC DNA]</scope>
    <source>
        <strain evidence="3 4">GH2-6</strain>
    </source>
</reference>
<proteinExistence type="predicted"/>
<dbReference type="AlphaFoldDB" id="A0A5C4JVQ3"/>
<dbReference type="OrthoDB" id="7916689at2"/>
<evidence type="ECO:0000256" key="1">
    <source>
        <dbReference type="SAM" id="MobiDB-lite"/>
    </source>
</evidence>
<keyword evidence="2" id="KW-1133">Transmembrane helix</keyword>
<sequence>MTTHFDPKEGRPVTYPGENNYPQKSEDDTRVSETEKRHLNRGRAVIMVIIAVMVAVVLIWGGASWLFGAPGAG</sequence>
<keyword evidence="4" id="KW-1185">Reference proteome</keyword>
<feature type="compositionally biased region" description="Basic and acidic residues" evidence="1">
    <location>
        <begin position="1"/>
        <end position="11"/>
    </location>
</feature>
<dbReference type="EMBL" id="VCLB01000001">
    <property type="protein sequence ID" value="TNB49548.1"/>
    <property type="molecule type" value="Genomic_DNA"/>
</dbReference>
<evidence type="ECO:0000313" key="4">
    <source>
        <dbReference type="Proteomes" id="UP000307874"/>
    </source>
</evidence>
<name>A0A5C4JVQ3_9HYPH</name>
<keyword evidence="2" id="KW-0472">Membrane</keyword>
<keyword evidence="2" id="KW-0812">Transmembrane</keyword>
<gene>
    <name evidence="3" type="ORF">FF124_00885</name>
</gene>
<feature type="transmembrane region" description="Helical" evidence="2">
    <location>
        <begin position="44"/>
        <end position="67"/>
    </location>
</feature>
<feature type="compositionally biased region" description="Basic and acidic residues" evidence="1">
    <location>
        <begin position="24"/>
        <end position="36"/>
    </location>
</feature>
<dbReference type="RefSeq" id="WP_138746591.1">
    <property type="nucleotide sequence ID" value="NZ_VCLB01000001.1"/>
</dbReference>
<comment type="caution">
    <text evidence="3">The sequence shown here is derived from an EMBL/GenBank/DDBJ whole genome shotgun (WGS) entry which is preliminary data.</text>
</comment>
<feature type="region of interest" description="Disordered" evidence="1">
    <location>
        <begin position="1"/>
        <end position="36"/>
    </location>
</feature>
<organism evidence="3 4">
    <name type="scientific">Martelella lutilitoris</name>
    <dbReference type="NCBI Taxonomy" id="2583532"/>
    <lineage>
        <taxon>Bacteria</taxon>
        <taxon>Pseudomonadati</taxon>
        <taxon>Pseudomonadota</taxon>
        <taxon>Alphaproteobacteria</taxon>
        <taxon>Hyphomicrobiales</taxon>
        <taxon>Aurantimonadaceae</taxon>
        <taxon>Martelella</taxon>
    </lineage>
</organism>
<evidence type="ECO:0000313" key="3">
    <source>
        <dbReference type="EMBL" id="TNB49548.1"/>
    </source>
</evidence>
<reference evidence="3 4" key="1">
    <citation type="submission" date="2019-05" db="EMBL/GenBank/DDBJ databases">
        <authorList>
            <person name="Lee S.D."/>
        </authorList>
    </citation>
    <scope>NUCLEOTIDE SEQUENCE [LARGE SCALE GENOMIC DNA]</scope>
    <source>
        <strain evidence="3 4">GH2-6</strain>
    </source>
</reference>
<accession>A0A5C4JVQ3</accession>